<dbReference type="Gene3D" id="1.25.60.10">
    <property type="entry name" value="MgtE N-terminal domain-like"/>
    <property type="match status" value="1"/>
</dbReference>
<name>A0A5B8NLV1_9CHRO</name>
<dbReference type="AlphaFoldDB" id="A0A5B8NLV1"/>
<gene>
    <name evidence="2" type="ORF">FRE64_08515</name>
</gene>
<reference evidence="2" key="1">
    <citation type="submission" date="2019-08" db="EMBL/GenBank/DDBJ databases">
        <title>Carotenoids and Carotenoid Binding Proteins in the Halophilic Cyanobacterium Euhalothece sp. ZM00.</title>
        <authorList>
            <person name="Cho S.M."/>
            <person name="Song J.Y."/>
            <person name="Park Y.-I."/>
        </authorList>
    </citation>
    <scope>NUCLEOTIDE SEQUENCE [LARGE SCALE GENOMIC DNA]</scope>
    <source>
        <strain evidence="2">Z-M001</strain>
    </source>
</reference>
<dbReference type="InterPro" id="IPR038076">
    <property type="entry name" value="MgtE_N_sf"/>
</dbReference>
<dbReference type="SMART" id="SM00924">
    <property type="entry name" value="MgtE_N"/>
    <property type="match status" value="1"/>
</dbReference>
<dbReference type="RefSeq" id="WP_146295574.1">
    <property type="nucleotide sequence ID" value="NZ_CP042326.1"/>
</dbReference>
<dbReference type="SUPFAM" id="SSF158791">
    <property type="entry name" value="MgtE N-terminal domain-like"/>
    <property type="match status" value="1"/>
</dbReference>
<sequence>MYQNTLHSFFDVIAQQMSDRFRVEKVADSLSQIDIEQRILAFQLLGKGVALATLEYLTPTEQSELLLAMDADELIELLESMKPEERMELFAHLPNEVVEQLMAKLHLEFQTIIHSLFGRCLINL</sequence>
<protein>
    <recommendedName>
        <fullName evidence="1">Magnesium transporter MgtE intracellular domain-containing protein</fullName>
    </recommendedName>
</protein>
<evidence type="ECO:0000313" key="3">
    <source>
        <dbReference type="Proteomes" id="UP000318453"/>
    </source>
</evidence>
<keyword evidence="3" id="KW-1185">Reference proteome</keyword>
<dbReference type="OrthoDB" id="582300at2"/>
<dbReference type="InterPro" id="IPR006668">
    <property type="entry name" value="Mg_transptr_MgtE_intracell_dom"/>
</dbReference>
<accession>A0A5B8NLV1</accession>
<organism evidence="2 3">
    <name type="scientific">Euhalothece natronophila Z-M001</name>
    <dbReference type="NCBI Taxonomy" id="522448"/>
    <lineage>
        <taxon>Bacteria</taxon>
        <taxon>Bacillati</taxon>
        <taxon>Cyanobacteriota</taxon>
        <taxon>Cyanophyceae</taxon>
        <taxon>Oscillatoriophycideae</taxon>
        <taxon>Chroococcales</taxon>
        <taxon>Halothecacae</taxon>
        <taxon>Halothece cluster</taxon>
        <taxon>Euhalothece</taxon>
    </lineage>
</organism>
<proteinExistence type="predicted"/>
<dbReference type="EMBL" id="CP042326">
    <property type="protein sequence ID" value="QDZ39978.1"/>
    <property type="molecule type" value="Genomic_DNA"/>
</dbReference>
<feature type="domain" description="Magnesium transporter MgtE intracellular" evidence="1">
    <location>
        <begin position="21"/>
        <end position="112"/>
    </location>
</feature>
<evidence type="ECO:0000259" key="1">
    <source>
        <dbReference type="SMART" id="SM00924"/>
    </source>
</evidence>
<evidence type="ECO:0000313" key="2">
    <source>
        <dbReference type="EMBL" id="QDZ39978.1"/>
    </source>
</evidence>
<dbReference type="Proteomes" id="UP000318453">
    <property type="component" value="Chromosome"/>
</dbReference>
<dbReference type="Pfam" id="PF03448">
    <property type="entry name" value="MgtE_N"/>
    <property type="match status" value="1"/>
</dbReference>
<dbReference type="KEGG" id="enn:FRE64_08515"/>